<feature type="compositionally biased region" description="Low complexity" evidence="6">
    <location>
        <begin position="1000"/>
        <end position="1010"/>
    </location>
</feature>
<dbReference type="VEuPathDB" id="CryptoDB:Cvel_934"/>
<feature type="compositionally biased region" description="Basic and acidic residues" evidence="6">
    <location>
        <begin position="977"/>
        <end position="992"/>
    </location>
</feature>
<dbReference type="PANTHER" id="PTHR43603:SF1">
    <property type="entry name" value="ZINC-REGULATED GTPASE METALLOPROTEIN ACTIVATOR 1"/>
    <property type="match status" value="1"/>
</dbReference>
<dbReference type="Gene3D" id="3.40.50.300">
    <property type="entry name" value="P-loop containing nucleotide triphosphate hydrolases"/>
    <property type="match status" value="1"/>
</dbReference>
<comment type="catalytic activity">
    <reaction evidence="5">
        <text>GTP + H2O = GDP + phosphate + H(+)</text>
        <dbReference type="Rhea" id="RHEA:19669"/>
        <dbReference type="ChEBI" id="CHEBI:15377"/>
        <dbReference type="ChEBI" id="CHEBI:15378"/>
        <dbReference type="ChEBI" id="CHEBI:37565"/>
        <dbReference type="ChEBI" id="CHEBI:43474"/>
        <dbReference type="ChEBI" id="CHEBI:58189"/>
    </reaction>
    <physiologicalReaction direction="left-to-right" evidence="5">
        <dbReference type="Rhea" id="RHEA:19670"/>
    </physiologicalReaction>
</comment>
<dbReference type="EMBL" id="CDMZ01002202">
    <property type="protein sequence ID" value="CEM41292.1"/>
    <property type="molecule type" value="Genomic_DNA"/>
</dbReference>
<dbReference type="InterPro" id="IPR011629">
    <property type="entry name" value="CobW-like_C"/>
</dbReference>
<dbReference type="SMART" id="SM00833">
    <property type="entry name" value="CobW_C"/>
    <property type="match status" value="1"/>
</dbReference>
<dbReference type="InterPro" id="IPR036627">
    <property type="entry name" value="CobW-likC_sf"/>
</dbReference>
<dbReference type="Pfam" id="PF02492">
    <property type="entry name" value="cobW"/>
    <property type="match status" value="1"/>
</dbReference>
<gene>
    <name evidence="8" type="ORF">Cvel_934</name>
</gene>
<dbReference type="GO" id="GO:0000166">
    <property type="term" value="F:nucleotide binding"/>
    <property type="evidence" value="ECO:0007669"/>
    <property type="project" value="UniProtKB-KW"/>
</dbReference>
<keyword evidence="2" id="KW-0378">Hydrolase</keyword>
<evidence type="ECO:0000256" key="6">
    <source>
        <dbReference type="SAM" id="MobiDB-lite"/>
    </source>
</evidence>
<organism evidence="8">
    <name type="scientific">Chromera velia CCMP2878</name>
    <dbReference type="NCBI Taxonomy" id="1169474"/>
    <lineage>
        <taxon>Eukaryota</taxon>
        <taxon>Sar</taxon>
        <taxon>Alveolata</taxon>
        <taxon>Colpodellida</taxon>
        <taxon>Chromeraceae</taxon>
        <taxon>Chromera</taxon>
    </lineage>
</organism>
<protein>
    <recommendedName>
        <fullName evidence="7">CobW C-terminal domain-containing protein</fullName>
    </recommendedName>
</protein>
<sequence length="1055" mass="115065">MARKARISEKEKSEWQTPHSFVFHGGFGPLKADRLTSQGGVPGMRVLLWSLENGPFSLSRLSALAQSCLLSSEWSENERESEKPPLLVIDTSPLTETKKEAECLFDAEGETSEGLTKALGKQVARLLHGFHLEKTTLIAVGGVCQLAVKLLLVSRDSKGLSEGAVDRLVMVSPRLPPSFINTQLRNLPPSSSSLTEKLKVDLLFTDKKSFERREAVIRHAFPSGVSVLRHPASPPPALESDPLPLIAHTLHGHFSEEGRGEGGNDAEVSSVPSLKVCDPEDLYDANGRSLWVAEASVELSPLTKQRNVRLSEVDVFEPNQGGGAGADAAAGVPDVNGTGGRDPLGTHNAVGAVLVRGNRCVLVRSLDRFVREWEGMRIPSVIPTEEETPQAAAQRAIAELCDVVPEETVVLDIPPVCLYRHSGARTLLYALESAAPPPEGPLEDADMEDEEDLYDWYTWPRAVRALQHNQRETAALCTMALALSNGHMGCVVEHKWGGVFGQEWTQSLMSGGAGFALPLCDHNTTADRAAETGAEKKTADPLAAVKSALAQQTSSTSSKEPPPLLPVTVLSGFLGAGKTTLLKHVLQNKTGLRVAVIVNDMADVNVDATLVRQGGDSLLQAEEKMVELTNGCICCTLREDLLSSLADLARERKFDYVIVESSGISEPLQVAETFTFEDSEGVSLSSIARLDTLVTVVDSASFFREMNSVEKLQDRGWEAAAEDERTVSHLLFDQVEFANVIILNKSDLVTEDQKGRLKATIAKVNPTALILESTNSVIDPSLILGTNRFSLNKAAEHPQWLQEARVGEHLPESVEYGISSFTFRALRPFHPMRLRRLADQMQLPYDQPHTETDPLRHCVRAKGIAWLATQHKDQAVLALAGTQFSLVPGDPWWASIQKEDWPEGLERDIVRMGLWHELYGDRQQEVVFIGQDMDHSAVRAAVEAALLTDEEFEKGPERWGELEDPFADLWGGGCGGEEGHEHDHEHCHDHSGHSHRHEGSSASSPTTASSGCIAAGDSGGFGLVKSKRKKQKQRKKEEEHCLEGCRDEECGACPG</sequence>
<dbReference type="GO" id="GO:0016787">
    <property type="term" value="F:hydrolase activity"/>
    <property type="evidence" value="ECO:0007669"/>
    <property type="project" value="UniProtKB-KW"/>
</dbReference>
<evidence type="ECO:0000313" key="8">
    <source>
        <dbReference type="EMBL" id="CEM41292.1"/>
    </source>
</evidence>
<dbReference type="InterPro" id="IPR003495">
    <property type="entry name" value="CobW/HypB/UreG_nucleotide-bd"/>
</dbReference>
<reference evidence="8" key="1">
    <citation type="submission" date="2014-11" db="EMBL/GenBank/DDBJ databases">
        <authorList>
            <person name="Otto D Thomas"/>
            <person name="Naeem Raeece"/>
        </authorList>
    </citation>
    <scope>NUCLEOTIDE SEQUENCE</scope>
</reference>
<keyword evidence="1" id="KW-0547">Nucleotide-binding</keyword>
<dbReference type="SUPFAM" id="SSF52540">
    <property type="entry name" value="P-loop containing nucleoside triphosphate hydrolases"/>
    <property type="match status" value="1"/>
</dbReference>
<evidence type="ECO:0000256" key="5">
    <source>
        <dbReference type="ARBA" id="ARBA00049117"/>
    </source>
</evidence>
<evidence type="ECO:0000256" key="2">
    <source>
        <dbReference type="ARBA" id="ARBA00022801"/>
    </source>
</evidence>
<dbReference type="CDD" id="cd03112">
    <property type="entry name" value="CobW-like"/>
    <property type="match status" value="1"/>
</dbReference>
<evidence type="ECO:0000256" key="4">
    <source>
        <dbReference type="ARBA" id="ARBA00034320"/>
    </source>
</evidence>
<evidence type="ECO:0000256" key="1">
    <source>
        <dbReference type="ARBA" id="ARBA00022741"/>
    </source>
</evidence>
<dbReference type="InterPro" id="IPR051927">
    <property type="entry name" value="Zn_Chap_cDPG_Synth"/>
</dbReference>
<dbReference type="Gene3D" id="3.30.1220.10">
    <property type="entry name" value="CobW-like, C-terminal domain"/>
    <property type="match status" value="1"/>
</dbReference>
<feature type="domain" description="CobW C-terminal" evidence="7">
    <location>
        <begin position="818"/>
        <end position="946"/>
    </location>
</feature>
<dbReference type="AlphaFoldDB" id="A0A0G4HBD5"/>
<evidence type="ECO:0000259" key="7">
    <source>
        <dbReference type="SMART" id="SM00833"/>
    </source>
</evidence>
<comment type="similarity">
    <text evidence="4">Belongs to the SIMIBI class G3E GTPase family. ZNG1 subfamily.</text>
</comment>
<evidence type="ECO:0000256" key="3">
    <source>
        <dbReference type="ARBA" id="ARBA00023186"/>
    </source>
</evidence>
<accession>A0A0G4HBD5</accession>
<proteinExistence type="inferred from homology"/>
<dbReference type="InterPro" id="IPR027417">
    <property type="entry name" value="P-loop_NTPase"/>
</dbReference>
<dbReference type="Pfam" id="PF07683">
    <property type="entry name" value="CobW_C"/>
    <property type="match status" value="1"/>
</dbReference>
<feature type="compositionally biased region" description="Basic residues" evidence="6">
    <location>
        <begin position="1025"/>
        <end position="1034"/>
    </location>
</feature>
<keyword evidence="3" id="KW-0143">Chaperone</keyword>
<name>A0A0G4HBD5_9ALVE</name>
<dbReference type="PANTHER" id="PTHR43603">
    <property type="entry name" value="COBW DOMAIN-CONTAINING PROTEIN DDB_G0274527"/>
    <property type="match status" value="1"/>
</dbReference>
<feature type="region of interest" description="Disordered" evidence="6">
    <location>
        <begin position="972"/>
        <end position="1039"/>
    </location>
</feature>